<keyword evidence="1" id="KW-0472">Membrane</keyword>
<accession>G5R258</accession>
<organism evidence="2 3">
    <name type="scientific">Salmonella enterica subsp. enterica serovar Senftenberg str. A4-543</name>
    <dbReference type="NCBI Taxonomy" id="913082"/>
    <lineage>
        <taxon>Bacteria</taxon>
        <taxon>Pseudomonadati</taxon>
        <taxon>Pseudomonadota</taxon>
        <taxon>Gammaproteobacteria</taxon>
        <taxon>Enterobacterales</taxon>
        <taxon>Enterobacteriaceae</taxon>
        <taxon>Salmonella</taxon>
    </lineage>
</organism>
<dbReference type="AlphaFoldDB" id="G5R258"/>
<sequence length="69" mass="8287">MNYSFSFSFIVGASYGLSIYCNNFTICYFMVYLYPFNKHFFKCYTINTTHNTRNAIFDWNTIIEITIFL</sequence>
<dbReference type="PATRIC" id="fig|913082.3.peg.2651"/>
<dbReference type="BioCyc" id="SENT913082:G120J-4966-MONOMER"/>
<comment type="caution">
    <text evidence="2">The sequence shown here is derived from an EMBL/GenBank/DDBJ whole genome shotgun (WGS) entry which is preliminary data.</text>
</comment>
<evidence type="ECO:0000313" key="3">
    <source>
        <dbReference type="Proteomes" id="UP000005065"/>
    </source>
</evidence>
<proteinExistence type="predicted"/>
<feature type="transmembrane region" description="Helical" evidence="1">
    <location>
        <begin position="6"/>
        <end position="34"/>
    </location>
</feature>
<protein>
    <submittedName>
        <fullName evidence="2">Uncharacterized protein</fullName>
    </submittedName>
</protein>
<evidence type="ECO:0000256" key="1">
    <source>
        <dbReference type="SAM" id="Phobius"/>
    </source>
</evidence>
<dbReference type="EMBL" id="AFCU01001140">
    <property type="protein sequence ID" value="EHC86220.1"/>
    <property type="molecule type" value="Genomic_DNA"/>
</dbReference>
<reference evidence="2 3" key="1">
    <citation type="journal article" date="2011" name="BMC Genomics">
        <title>Genome sequencing reveals diversification of virulence factor content and possible host adaptation in distinct subpopulations of Salmonella enterica.</title>
        <authorList>
            <person name="den Bakker H.C."/>
            <person name="Moreno Switt A.I."/>
            <person name="Govoni G."/>
            <person name="Cummings C.A."/>
            <person name="Ranieri M.L."/>
            <person name="Degoricija L."/>
            <person name="Hoelzer K."/>
            <person name="Rodriguez-Rivera L.D."/>
            <person name="Brown S."/>
            <person name="Bolchacova E."/>
            <person name="Furtado M.R."/>
            <person name="Wiedmann M."/>
        </authorList>
    </citation>
    <scope>NUCLEOTIDE SEQUENCE [LARGE SCALE GENOMIC DNA]</scope>
    <source>
        <strain evidence="2 3">A4-543</strain>
    </source>
</reference>
<gene>
    <name evidence="2" type="ORF">LTSESEN_3464</name>
</gene>
<evidence type="ECO:0000313" key="2">
    <source>
        <dbReference type="EMBL" id="EHC86220.1"/>
    </source>
</evidence>
<keyword evidence="1" id="KW-1133">Transmembrane helix</keyword>
<keyword evidence="1" id="KW-0812">Transmembrane</keyword>
<dbReference type="Proteomes" id="UP000005065">
    <property type="component" value="Unassembled WGS sequence"/>
</dbReference>
<name>G5R258_SALSE</name>